<evidence type="ECO:0000313" key="2">
    <source>
        <dbReference type="Proteomes" id="UP001281761"/>
    </source>
</evidence>
<keyword evidence="2" id="KW-1185">Reference proteome</keyword>
<proteinExistence type="predicted"/>
<sequence length="417" mass="46982">MTKDSGADVGLLSFVLQFVRVSLTPSHCHRVVGGNELKKHEEGVHDSLPSPRLQTKLECFQNTIFRSFVDTLLPLSSSFASDGVVFGTNCSPFLNWDEKQPESVHEKAIVFRSLVATLKFHPALDASLEAKAVKLLKSVDQKDSDYADGFLISLGGTPDESLTNFVSSILVLISSSNRVITTAMVKILKTLIIWCSTKVRLALVSADLIPQLISTLNPLSLSFAEAVYIHTDLMDIIRTSLKLSTPGGLRQLKIYEEDEQQAVHETVLKQVVAPSEKYISHMCMNRFSIVRSDQSRHFLELLAQLLKTCPYHQATMDFVIKTPVVLTIPSYLTFFEDEFSIFSFLDNMNNAQREWNMKGRVSRQMGKTVLRMLRMEGIEDMLEEKLRNDRNGHSGSYTVSYSKEWSYSLGMNLPKQE</sequence>
<organism evidence="1 2">
    <name type="scientific">Blattamonas nauphoetae</name>
    <dbReference type="NCBI Taxonomy" id="2049346"/>
    <lineage>
        <taxon>Eukaryota</taxon>
        <taxon>Metamonada</taxon>
        <taxon>Preaxostyla</taxon>
        <taxon>Oxymonadida</taxon>
        <taxon>Blattamonas</taxon>
    </lineage>
</organism>
<dbReference type="Proteomes" id="UP001281761">
    <property type="component" value="Unassembled WGS sequence"/>
</dbReference>
<protein>
    <submittedName>
        <fullName evidence="1">Uncharacterized protein</fullName>
    </submittedName>
</protein>
<gene>
    <name evidence="1" type="ORF">BLNAU_16354</name>
</gene>
<accession>A0ABQ9XEJ3</accession>
<name>A0ABQ9XEJ3_9EUKA</name>
<evidence type="ECO:0000313" key="1">
    <source>
        <dbReference type="EMBL" id="KAK2948716.1"/>
    </source>
</evidence>
<comment type="caution">
    <text evidence="1">The sequence shown here is derived from an EMBL/GenBank/DDBJ whole genome shotgun (WGS) entry which is preliminary data.</text>
</comment>
<dbReference type="EMBL" id="JARBJD010000170">
    <property type="protein sequence ID" value="KAK2948716.1"/>
    <property type="molecule type" value="Genomic_DNA"/>
</dbReference>
<reference evidence="1 2" key="1">
    <citation type="journal article" date="2022" name="bioRxiv">
        <title>Genomics of Preaxostyla Flagellates Illuminates Evolutionary Transitions and the Path Towards Mitochondrial Loss.</title>
        <authorList>
            <person name="Novak L.V.F."/>
            <person name="Treitli S.C."/>
            <person name="Pyrih J."/>
            <person name="Halakuc P."/>
            <person name="Pipaliya S.V."/>
            <person name="Vacek V."/>
            <person name="Brzon O."/>
            <person name="Soukal P."/>
            <person name="Eme L."/>
            <person name="Dacks J.B."/>
            <person name="Karnkowska A."/>
            <person name="Elias M."/>
            <person name="Hampl V."/>
        </authorList>
    </citation>
    <scope>NUCLEOTIDE SEQUENCE [LARGE SCALE GENOMIC DNA]</scope>
    <source>
        <strain evidence="1">NAU3</strain>
        <tissue evidence="1">Gut</tissue>
    </source>
</reference>